<proteinExistence type="predicted"/>
<protein>
    <submittedName>
        <fullName evidence="2">Uncharacterized protein</fullName>
    </submittedName>
</protein>
<sequence length="301" mass="28883">MGWARRSGILRRCRVGGGQSDLGRGLVPAGGGRAGGGGVSVRCPNRRGGDGEDGGGGKGGGACSGVGEGGGGGGGNDGTCAGGGDGGGGGGDGGTCPSGVDGDGGIGDGGVCSGGGDGGGGSGDGGACRGGDDGDGGDNGDGGVGVGGACPGGDDKDGGVGIDRKGLLCPRLEADLARLRDAANGEHVEHANLRDAIRIICEDLSVVQVEGTSTLAARVLGAYRRTCEIAREALHVGVMRAFGIFSSHYSSINFTAMSGGYASDYSEAELDKTDASVLNPAEALAKLLEDEAIPLEDPGTS</sequence>
<dbReference type="Proteomes" id="UP000298652">
    <property type="component" value="Chromosome 9"/>
</dbReference>
<accession>A0A4U6SZB9</accession>
<gene>
    <name evidence="2" type="ORF">SEVIR_9G232000v2</name>
</gene>
<keyword evidence="3" id="KW-1185">Reference proteome</keyword>
<feature type="region of interest" description="Disordered" evidence="1">
    <location>
        <begin position="20"/>
        <end position="59"/>
    </location>
</feature>
<evidence type="ECO:0000256" key="1">
    <source>
        <dbReference type="SAM" id="MobiDB-lite"/>
    </source>
</evidence>
<evidence type="ECO:0000313" key="3">
    <source>
        <dbReference type="Proteomes" id="UP000298652"/>
    </source>
</evidence>
<organism evidence="2 3">
    <name type="scientific">Setaria viridis</name>
    <name type="common">Green bristlegrass</name>
    <name type="synonym">Setaria italica subsp. viridis</name>
    <dbReference type="NCBI Taxonomy" id="4556"/>
    <lineage>
        <taxon>Eukaryota</taxon>
        <taxon>Viridiplantae</taxon>
        <taxon>Streptophyta</taxon>
        <taxon>Embryophyta</taxon>
        <taxon>Tracheophyta</taxon>
        <taxon>Spermatophyta</taxon>
        <taxon>Magnoliopsida</taxon>
        <taxon>Liliopsida</taxon>
        <taxon>Poales</taxon>
        <taxon>Poaceae</taxon>
        <taxon>PACMAD clade</taxon>
        <taxon>Panicoideae</taxon>
        <taxon>Panicodae</taxon>
        <taxon>Paniceae</taxon>
        <taxon>Cenchrinae</taxon>
        <taxon>Setaria</taxon>
    </lineage>
</organism>
<evidence type="ECO:0000313" key="2">
    <source>
        <dbReference type="EMBL" id="TKV93533.1"/>
    </source>
</evidence>
<reference evidence="2" key="1">
    <citation type="submission" date="2019-03" db="EMBL/GenBank/DDBJ databases">
        <title>WGS assembly of Setaria viridis.</title>
        <authorList>
            <person name="Huang P."/>
            <person name="Jenkins J."/>
            <person name="Grimwood J."/>
            <person name="Barry K."/>
            <person name="Healey A."/>
            <person name="Mamidi S."/>
            <person name="Sreedasyam A."/>
            <person name="Shu S."/>
            <person name="Feldman M."/>
            <person name="Wu J."/>
            <person name="Yu Y."/>
            <person name="Chen C."/>
            <person name="Johnson J."/>
            <person name="Rokhsar D."/>
            <person name="Baxter I."/>
            <person name="Schmutz J."/>
            <person name="Brutnell T."/>
            <person name="Kellogg E."/>
        </authorList>
    </citation>
    <scope>NUCLEOTIDE SEQUENCE [LARGE SCALE GENOMIC DNA]</scope>
</reference>
<dbReference type="AlphaFoldDB" id="A0A4U6SZB9"/>
<name>A0A4U6SZB9_SETVI</name>
<dbReference type="EMBL" id="CM016560">
    <property type="protein sequence ID" value="TKV93533.1"/>
    <property type="molecule type" value="Genomic_DNA"/>
</dbReference>
<dbReference type="Gramene" id="TKV93533">
    <property type="protein sequence ID" value="TKV93533"/>
    <property type="gene ID" value="SEVIR_9G232000v2"/>
</dbReference>
<feature type="compositionally biased region" description="Gly residues" evidence="1">
    <location>
        <begin position="28"/>
        <end position="39"/>
    </location>
</feature>